<evidence type="ECO:0000256" key="3">
    <source>
        <dbReference type="ARBA" id="ARBA00022692"/>
    </source>
</evidence>
<dbReference type="GO" id="GO:0016020">
    <property type="term" value="C:membrane"/>
    <property type="evidence" value="ECO:0007669"/>
    <property type="project" value="UniProtKB-SubCell"/>
</dbReference>
<evidence type="ECO:0000313" key="8">
    <source>
        <dbReference type="Proteomes" id="UP000305067"/>
    </source>
</evidence>
<dbReference type="InterPro" id="IPR002794">
    <property type="entry name" value="DUF92_TMEM19"/>
</dbReference>
<organism evidence="7 8">
    <name type="scientific">Pterulicium gracile</name>
    <dbReference type="NCBI Taxonomy" id="1884261"/>
    <lineage>
        <taxon>Eukaryota</taxon>
        <taxon>Fungi</taxon>
        <taxon>Dikarya</taxon>
        <taxon>Basidiomycota</taxon>
        <taxon>Agaricomycotina</taxon>
        <taxon>Agaricomycetes</taxon>
        <taxon>Agaricomycetidae</taxon>
        <taxon>Agaricales</taxon>
        <taxon>Pleurotineae</taxon>
        <taxon>Pterulaceae</taxon>
        <taxon>Pterulicium</taxon>
    </lineage>
</organism>
<dbReference type="Proteomes" id="UP000305067">
    <property type="component" value="Unassembled WGS sequence"/>
</dbReference>
<dbReference type="STRING" id="1884261.A0A5C3QC16"/>
<evidence type="ECO:0000313" key="7">
    <source>
        <dbReference type="EMBL" id="TFK97708.1"/>
    </source>
</evidence>
<keyword evidence="5 6" id="KW-0472">Membrane</keyword>
<dbReference type="EMBL" id="ML178845">
    <property type="protein sequence ID" value="TFK97708.1"/>
    <property type="molecule type" value="Genomic_DNA"/>
</dbReference>
<name>A0A5C3QC16_9AGAR</name>
<comment type="subcellular location">
    <subcellularLocation>
        <location evidence="1">Membrane</location>
        <topology evidence="1">Multi-pass membrane protein</topology>
    </subcellularLocation>
</comment>
<keyword evidence="8" id="KW-1185">Reference proteome</keyword>
<evidence type="ECO:0000256" key="2">
    <source>
        <dbReference type="ARBA" id="ARBA00009012"/>
    </source>
</evidence>
<dbReference type="AlphaFoldDB" id="A0A5C3QC16"/>
<proteinExistence type="inferred from homology"/>
<dbReference type="OrthoDB" id="30881at2759"/>
<protein>
    <submittedName>
        <fullName evidence="7">Integral membrane protein DUF92-domain-containing protein</fullName>
    </submittedName>
</protein>
<feature type="transmembrane region" description="Helical" evidence="6">
    <location>
        <begin position="32"/>
        <end position="61"/>
    </location>
</feature>
<keyword evidence="4 6" id="KW-1133">Transmembrane helix</keyword>
<evidence type="ECO:0000256" key="1">
    <source>
        <dbReference type="ARBA" id="ARBA00004141"/>
    </source>
</evidence>
<reference evidence="7 8" key="1">
    <citation type="journal article" date="2019" name="Nat. Ecol. Evol.">
        <title>Megaphylogeny resolves global patterns of mushroom evolution.</title>
        <authorList>
            <person name="Varga T."/>
            <person name="Krizsan K."/>
            <person name="Foldi C."/>
            <person name="Dima B."/>
            <person name="Sanchez-Garcia M."/>
            <person name="Sanchez-Ramirez S."/>
            <person name="Szollosi G.J."/>
            <person name="Szarkandi J.G."/>
            <person name="Papp V."/>
            <person name="Albert L."/>
            <person name="Andreopoulos W."/>
            <person name="Angelini C."/>
            <person name="Antonin V."/>
            <person name="Barry K.W."/>
            <person name="Bougher N.L."/>
            <person name="Buchanan P."/>
            <person name="Buyck B."/>
            <person name="Bense V."/>
            <person name="Catcheside P."/>
            <person name="Chovatia M."/>
            <person name="Cooper J."/>
            <person name="Damon W."/>
            <person name="Desjardin D."/>
            <person name="Finy P."/>
            <person name="Geml J."/>
            <person name="Haridas S."/>
            <person name="Hughes K."/>
            <person name="Justo A."/>
            <person name="Karasinski D."/>
            <person name="Kautmanova I."/>
            <person name="Kiss B."/>
            <person name="Kocsube S."/>
            <person name="Kotiranta H."/>
            <person name="LaButti K.M."/>
            <person name="Lechner B.E."/>
            <person name="Liimatainen K."/>
            <person name="Lipzen A."/>
            <person name="Lukacs Z."/>
            <person name="Mihaltcheva S."/>
            <person name="Morgado L.N."/>
            <person name="Niskanen T."/>
            <person name="Noordeloos M.E."/>
            <person name="Ohm R.A."/>
            <person name="Ortiz-Santana B."/>
            <person name="Ovrebo C."/>
            <person name="Racz N."/>
            <person name="Riley R."/>
            <person name="Savchenko A."/>
            <person name="Shiryaev A."/>
            <person name="Soop K."/>
            <person name="Spirin V."/>
            <person name="Szebenyi C."/>
            <person name="Tomsovsky M."/>
            <person name="Tulloss R.E."/>
            <person name="Uehling J."/>
            <person name="Grigoriev I.V."/>
            <person name="Vagvolgyi C."/>
            <person name="Papp T."/>
            <person name="Martin F.M."/>
            <person name="Miettinen O."/>
            <person name="Hibbett D.S."/>
            <person name="Nagy L.G."/>
        </authorList>
    </citation>
    <scope>NUCLEOTIDE SEQUENCE [LARGE SCALE GENOMIC DNA]</scope>
    <source>
        <strain evidence="7 8">CBS 309.79</strain>
    </source>
</reference>
<gene>
    <name evidence="7" type="ORF">BDV98DRAFT_535033</name>
</gene>
<dbReference type="Pfam" id="PF01940">
    <property type="entry name" value="DUF92"/>
    <property type="match status" value="1"/>
</dbReference>
<sequence length="334" mass="35083">MVDSLPFHPIPLALATLLSAHGLRKRSLSPSGAVAAFVVGYAMLSPPLKTFGVTLIVFYLVGSRATKYGKHLKSTLESNHDVAGYRNARQVLSNSLPALFAATLWTILFAQPSYSFLAQYSDAVREVMGLGTFRGMASIADGTWKGDGAWCVLDRTVDKGWSRALVYAALGQFSTCLGDTLASELGILARSPPRLVTTFRVVPPGTNGAISAWGTFCSGIGGAIVGAAAAAAVWYEDGACRGVGTVMELVGWGVVGGVGGSMLDSLLGATVQRTRYDAASKKILTDDGPSVKPVNGQQRVDEKIQVVAGWDILSNNQVNFVSSLGLAVLIAWLA</sequence>
<evidence type="ECO:0000256" key="6">
    <source>
        <dbReference type="SAM" id="Phobius"/>
    </source>
</evidence>
<keyword evidence="3 6" id="KW-0812">Transmembrane</keyword>
<dbReference type="PANTHER" id="PTHR13353:SF5">
    <property type="entry name" value="TRANSMEMBRANE PROTEIN 19"/>
    <property type="match status" value="1"/>
</dbReference>
<accession>A0A5C3QC16</accession>
<evidence type="ECO:0000256" key="4">
    <source>
        <dbReference type="ARBA" id="ARBA00022989"/>
    </source>
</evidence>
<dbReference type="PANTHER" id="PTHR13353">
    <property type="entry name" value="TRANSMEMBRANE PROTEIN 19"/>
    <property type="match status" value="1"/>
</dbReference>
<comment type="similarity">
    <text evidence="2">Belongs to the TMEM19 family.</text>
</comment>
<evidence type="ECO:0000256" key="5">
    <source>
        <dbReference type="ARBA" id="ARBA00023136"/>
    </source>
</evidence>